<accession>A0AAV3YSC3</accession>
<comment type="caution">
    <text evidence="2">The sequence shown here is derived from an EMBL/GenBank/DDBJ whole genome shotgun (WGS) entry which is preliminary data.</text>
</comment>
<reference evidence="2 3" key="1">
    <citation type="journal article" date="2021" name="Elife">
        <title>Chloroplast acquisition without the gene transfer in kleptoplastic sea slugs, Plakobranchus ocellatus.</title>
        <authorList>
            <person name="Maeda T."/>
            <person name="Takahashi S."/>
            <person name="Yoshida T."/>
            <person name="Shimamura S."/>
            <person name="Takaki Y."/>
            <person name="Nagai Y."/>
            <person name="Toyoda A."/>
            <person name="Suzuki Y."/>
            <person name="Arimoto A."/>
            <person name="Ishii H."/>
            <person name="Satoh N."/>
            <person name="Nishiyama T."/>
            <person name="Hasebe M."/>
            <person name="Maruyama T."/>
            <person name="Minagawa J."/>
            <person name="Obokata J."/>
            <person name="Shigenobu S."/>
        </authorList>
    </citation>
    <scope>NUCLEOTIDE SEQUENCE [LARGE SCALE GENOMIC DNA]</scope>
</reference>
<gene>
    <name evidence="2" type="ORF">PoB_001233700</name>
</gene>
<evidence type="ECO:0000256" key="1">
    <source>
        <dbReference type="SAM" id="MobiDB-lite"/>
    </source>
</evidence>
<dbReference type="Proteomes" id="UP000735302">
    <property type="component" value="Unassembled WGS sequence"/>
</dbReference>
<evidence type="ECO:0000313" key="3">
    <source>
        <dbReference type="Proteomes" id="UP000735302"/>
    </source>
</evidence>
<name>A0AAV3YSC3_9GAST</name>
<keyword evidence="3" id="KW-1185">Reference proteome</keyword>
<dbReference type="EMBL" id="BLXT01001473">
    <property type="protein sequence ID" value="GFN85831.1"/>
    <property type="molecule type" value="Genomic_DNA"/>
</dbReference>
<feature type="compositionally biased region" description="Low complexity" evidence="1">
    <location>
        <begin position="68"/>
        <end position="80"/>
    </location>
</feature>
<feature type="region of interest" description="Disordered" evidence="1">
    <location>
        <begin position="60"/>
        <end position="80"/>
    </location>
</feature>
<organism evidence="2 3">
    <name type="scientific">Plakobranchus ocellatus</name>
    <dbReference type="NCBI Taxonomy" id="259542"/>
    <lineage>
        <taxon>Eukaryota</taxon>
        <taxon>Metazoa</taxon>
        <taxon>Spiralia</taxon>
        <taxon>Lophotrochozoa</taxon>
        <taxon>Mollusca</taxon>
        <taxon>Gastropoda</taxon>
        <taxon>Heterobranchia</taxon>
        <taxon>Euthyneura</taxon>
        <taxon>Panpulmonata</taxon>
        <taxon>Sacoglossa</taxon>
        <taxon>Placobranchoidea</taxon>
        <taxon>Plakobranchidae</taxon>
        <taxon>Plakobranchus</taxon>
    </lineage>
</organism>
<sequence>MQDCPYTHPHTAAAMLHLESPPLLLHRWRISECCRLYEPVIMMTYAYNSFQCNYPSRVDFPATHQTRSRNTSRASTTTFP</sequence>
<dbReference type="AlphaFoldDB" id="A0AAV3YSC3"/>
<protein>
    <submittedName>
        <fullName evidence="2">Uncharacterized protein</fullName>
    </submittedName>
</protein>
<evidence type="ECO:0000313" key="2">
    <source>
        <dbReference type="EMBL" id="GFN85831.1"/>
    </source>
</evidence>
<proteinExistence type="predicted"/>